<evidence type="ECO:0000313" key="4">
    <source>
        <dbReference type="EnsemblMetazoa" id="LLOJ004287-PA"/>
    </source>
</evidence>
<dbReference type="VEuPathDB" id="VectorBase:LLOJ004287"/>
<feature type="region of interest" description="Disordered" evidence="1">
    <location>
        <begin position="1"/>
        <end position="23"/>
    </location>
</feature>
<evidence type="ECO:0000313" key="3">
    <source>
        <dbReference type="EMBL" id="MBC1175444.1"/>
    </source>
</evidence>
<keyword evidence="5" id="KW-1185">Reference proteome</keyword>
<sequence length="582" mass="66583">MDQFGEFIDPSQIKEEPDIEDDMEIDTTMQKSEEFWIEEEILEEEIPDESSDEDCLEEPEESVQYLHYDWLDEYYMENQRILPSSSEDEDEETPNNPPERCTSGNVDDEDFYKTAKDGTRWKKTPYVMQATPARRVIHGPVNEVLIPEEEDLKHYQAHFLGLYLNPIIPIVTFYTNMEAERVFSSIGKVWKPIDDVEMSAFIGLLILNGILNLNSRPVKTIWSKLYGVNIFQSTMRRDRFLKILRFLRFDDKTTNCGSNLAPVQEIWDVLNHLLPTYLIPGPNLSVDEQIVDYSEITGSQKDIKYKANCGIDIIWLTDASTGYPLKGIAHVGKSKNSPSNTAAKANTVMNLTEGYFGTNRNINCNSDFTSLELANDLKANGLTITGTVGLSRKFIPPEFLPNKTREVFSSIFGFSENSTLVSYSPKKRKFVMLLSSMHQTPQISGEKNTPVILSHYNATKPGTNAVDLMIRNYTCQRRNVRWPVRFFLNMLDVAGLAAYIVYTRKYQLQYQSTAKCDQRRRFLQLTAEGLIRPHIERQKPRAAEMLPYLCDEPQQPLLVAAASGSSKSVARAYCHVCRARTR</sequence>
<accession>A0A1B0EXE8</accession>
<reference evidence="4" key="3">
    <citation type="submission" date="2020-05" db="UniProtKB">
        <authorList>
            <consortium name="EnsemblMetazoa"/>
        </authorList>
    </citation>
    <scope>IDENTIFICATION</scope>
    <source>
        <strain evidence="4">Jacobina</strain>
    </source>
</reference>
<evidence type="ECO:0000259" key="2">
    <source>
        <dbReference type="Pfam" id="PF13843"/>
    </source>
</evidence>
<dbReference type="EMBL" id="AJWK01013569">
    <property type="status" value="NOT_ANNOTATED_CDS"/>
    <property type="molecule type" value="Genomic_DNA"/>
</dbReference>
<dbReference type="AlphaFoldDB" id="A0A1B0EXE8"/>
<evidence type="ECO:0000313" key="5">
    <source>
        <dbReference type="Proteomes" id="UP000092461"/>
    </source>
</evidence>
<dbReference type="Proteomes" id="UP000092461">
    <property type="component" value="Unassembled WGS sequence"/>
</dbReference>
<feature type="domain" description="PiggyBac transposable element-derived protein" evidence="2">
    <location>
        <begin position="171"/>
        <end position="498"/>
    </location>
</feature>
<dbReference type="PANTHER" id="PTHR46599:SF6">
    <property type="entry name" value="DUAL SPECIFICITY PHOSPHATASE 26"/>
    <property type="match status" value="1"/>
</dbReference>
<dbReference type="Pfam" id="PF13843">
    <property type="entry name" value="DDE_Tnp_1_7"/>
    <property type="match status" value="1"/>
</dbReference>
<organism evidence="4 5">
    <name type="scientific">Lutzomyia longipalpis</name>
    <name type="common">Sand fly</name>
    <dbReference type="NCBI Taxonomy" id="7200"/>
    <lineage>
        <taxon>Eukaryota</taxon>
        <taxon>Metazoa</taxon>
        <taxon>Ecdysozoa</taxon>
        <taxon>Arthropoda</taxon>
        <taxon>Hexapoda</taxon>
        <taxon>Insecta</taxon>
        <taxon>Pterygota</taxon>
        <taxon>Neoptera</taxon>
        <taxon>Endopterygota</taxon>
        <taxon>Diptera</taxon>
        <taxon>Nematocera</taxon>
        <taxon>Psychodoidea</taxon>
        <taxon>Psychodidae</taxon>
        <taxon>Lutzomyia</taxon>
        <taxon>Lutzomyia</taxon>
    </lineage>
</organism>
<feature type="region of interest" description="Disordered" evidence="1">
    <location>
        <begin position="83"/>
        <end position="114"/>
    </location>
</feature>
<dbReference type="EMBL" id="GITU01006741">
    <property type="protein sequence ID" value="MBC1175444.1"/>
    <property type="molecule type" value="Transcribed_RNA"/>
</dbReference>
<dbReference type="EnsemblMetazoa" id="LLOJ004287-RA">
    <property type="protein sequence ID" value="LLOJ004287-PA"/>
    <property type="gene ID" value="LLOJ004287"/>
</dbReference>
<name>A0A1B0EXE8_LUTLO</name>
<proteinExistence type="predicted"/>
<reference evidence="3" key="2">
    <citation type="journal article" date="2020" name="BMC">
        <title>Leishmania infection induces a limited differential gene expression in the sand fly midgut.</title>
        <authorList>
            <person name="Coutinho-Abreu I.V."/>
            <person name="Serafim T.D."/>
            <person name="Meneses C."/>
            <person name="Kamhawi S."/>
            <person name="Oliveira F."/>
            <person name="Valenzuela J.G."/>
        </authorList>
    </citation>
    <scope>NUCLEOTIDE SEQUENCE</scope>
    <source>
        <strain evidence="3">Jacobina</strain>
        <tissue evidence="3">Midgut</tissue>
    </source>
</reference>
<dbReference type="PANTHER" id="PTHR46599">
    <property type="entry name" value="PIGGYBAC TRANSPOSABLE ELEMENT-DERIVED PROTEIN 4"/>
    <property type="match status" value="1"/>
</dbReference>
<dbReference type="InterPro" id="IPR029526">
    <property type="entry name" value="PGBD"/>
</dbReference>
<dbReference type="VEuPathDB" id="VectorBase:LLONM1_001200"/>
<reference evidence="5" key="1">
    <citation type="submission" date="2012-05" db="EMBL/GenBank/DDBJ databases">
        <title>Whole Genome Assembly of Lutzomyia longipalpis.</title>
        <authorList>
            <person name="Richards S."/>
            <person name="Qu C."/>
            <person name="Dillon R."/>
            <person name="Worley K."/>
            <person name="Scherer S."/>
            <person name="Batterton M."/>
            <person name="Taylor A."/>
            <person name="Hawes A."/>
            <person name="Hernandez B."/>
            <person name="Kovar C."/>
            <person name="Mandapat C."/>
            <person name="Pham C."/>
            <person name="Qu C."/>
            <person name="Jing C."/>
            <person name="Bess C."/>
            <person name="Bandaranaike D."/>
            <person name="Ngo D."/>
            <person name="Ongeri F."/>
            <person name="Arias F."/>
            <person name="Lara F."/>
            <person name="Weissenberger G."/>
            <person name="Kamau G."/>
            <person name="Han H."/>
            <person name="Shen H."/>
            <person name="Dinh H."/>
            <person name="Khalil I."/>
            <person name="Jones J."/>
            <person name="Shafer J."/>
            <person name="Jayaseelan J."/>
            <person name="Quiroz J."/>
            <person name="Blankenburg K."/>
            <person name="Nguyen L."/>
            <person name="Jackson L."/>
            <person name="Francisco L."/>
            <person name="Tang L.-Y."/>
            <person name="Pu L.-L."/>
            <person name="Perales L."/>
            <person name="Lorensuhewa L."/>
            <person name="Munidasa M."/>
            <person name="Coyle M."/>
            <person name="Taylor M."/>
            <person name="Puazo M."/>
            <person name="Firestine M."/>
            <person name="Scheel M."/>
            <person name="Javaid M."/>
            <person name="Wang M."/>
            <person name="Li M."/>
            <person name="Tabassum N."/>
            <person name="Saada N."/>
            <person name="Osuji N."/>
            <person name="Aqrawi P."/>
            <person name="Fu Q."/>
            <person name="Thornton R."/>
            <person name="Raj R."/>
            <person name="Goodspeed R."/>
            <person name="Mata R."/>
            <person name="Najjar R."/>
            <person name="Gubbala S."/>
            <person name="Lee S."/>
            <person name="Denson S."/>
            <person name="Patil S."/>
            <person name="Macmil S."/>
            <person name="Qi S."/>
            <person name="Matskevitch T."/>
            <person name="Palculict T."/>
            <person name="Mathew T."/>
            <person name="Vee V."/>
            <person name="Velamala V."/>
            <person name="Korchina V."/>
            <person name="Cai W."/>
            <person name="Liu W."/>
            <person name="Dai W."/>
            <person name="Zou X."/>
            <person name="Zhu Y."/>
            <person name="Zhang Y."/>
            <person name="Wu Y.-Q."/>
            <person name="Xin Y."/>
            <person name="Nazarath L."/>
            <person name="Kovar C."/>
            <person name="Han Y."/>
            <person name="Muzny D."/>
            <person name="Gibbs R."/>
        </authorList>
    </citation>
    <scope>NUCLEOTIDE SEQUENCE [LARGE SCALE GENOMIC DNA]</scope>
    <source>
        <strain evidence="5">Jacobina</strain>
    </source>
</reference>
<evidence type="ECO:0000256" key="1">
    <source>
        <dbReference type="SAM" id="MobiDB-lite"/>
    </source>
</evidence>
<protein>
    <submittedName>
        <fullName evidence="3">Putative piggybac transposable element-derived</fullName>
    </submittedName>
</protein>